<dbReference type="EnsemblProtists" id="Phyra82274">
    <property type="protein sequence ID" value="Phyra82274"/>
    <property type="gene ID" value="Phyra82274"/>
</dbReference>
<dbReference type="EMBL" id="DS566067">
    <property type="status" value="NOT_ANNOTATED_CDS"/>
    <property type="molecule type" value="Genomic_DNA"/>
</dbReference>
<name>H3GXG1_PHYRM</name>
<accession>H3GXG1</accession>
<feature type="region of interest" description="Disordered" evidence="1">
    <location>
        <begin position="1"/>
        <end position="82"/>
    </location>
</feature>
<reference evidence="3" key="1">
    <citation type="journal article" date="2006" name="Science">
        <title>Phytophthora genome sequences uncover evolutionary origins and mechanisms of pathogenesis.</title>
        <authorList>
            <person name="Tyler B.M."/>
            <person name="Tripathy S."/>
            <person name="Zhang X."/>
            <person name="Dehal P."/>
            <person name="Jiang R.H."/>
            <person name="Aerts A."/>
            <person name="Arredondo F.D."/>
            <person name="Baxter L."/>
            <person name="Bensasson D."/>
            <person name="Beynon J.L."/>
            <person name="Chapman J."/>
            <person name="Damasceno C.M."/>
            <person name="Dorrance A.E."/>
            <person name="Dou D."/>
            <person name="Dickerman A.W."/>
            <person name="Dubchak I.L."/>
            <person name="Garbelotto M."/>
            <person name="Gijzen M."/>
            <person name="Gordon S.G."/>
            <person name="Govers F."/>
            <person name="Grunwald N.J."/>
            <person name="Huang W."/>
            <person name="Ivors K.L."/>
            <person name="Jones R.W."/>
            <person name="Kamoun S."/>
            <person name="Krampis K."/>
            <person name="Lamour K.H."/>
            <person name="Lee M.K."/>
            <person name="McDonald W.H."/>
            <person name="Medina M."/>
            <person name="Meijer H.J."/>
            <person name="Nordberg E.K."/>
            <person name="Maclean D.J."/>
            <person name="Ospina-Giraldo M.D."/>
            <person name="Morris P.F."/>
            <person name="Phuntumart V."/>
            <person name="Putnam N.H."/>
            <person name="Rash S."/>
            <person name="Rose J.K."/>
            <person name="Sakihama Y."/>
            <person name="Salamov A.A."/>
            <person name="Savidor A."/>
            <person name="Scheuring C.F."/>
            <person name="Smith B.M."/>
            <person name="Sobral B.W."/>
            <person name="Terry A."/>
            <person name="Torto-Alalibo T.A."/>
            <person name="Win J."/>
            <person name="Xu Z."/>
            <person name="Zhang H."/>
            <person name="Grigoriev I.V."/>
            <person name="Rokhsar D.S."/>
            <person name="Boore J.L."/>
        </authorList>
    </citation>
    <scope>NUCLEOTIDE SEQUENCE [LARGE SCALE GENOMIC DNA]</scope>
    <source>
        <strain evidence="3">Pr102</strain>
    </source>
</reference>
<evidence type="ECO:0000313" key="2">
    <source>
        <dbReference type="EnsemblProtists" id="Phyra82274"/>
    </source>
</evidence>
<evidence type="ECO:0000313" key="3">
    <source>
        <dbReference type="Proteomes" id="UP000005238"/>
    </source>
</evidence>
<proteinExistence type="predicted"/>
<dbReference type="AlphaFoldDB" id="H3GXG1"/>
<sequence length="172" mass="19017">MLSEASGLESQGEDERAITSPTTLPRRTRTQLKLRADVNVLQDGESSSDYENISSDESDGVGICDDDRDSGGEEFYDEGDEVSDTDAVEMDEAFLASLHVGGDGAVSRSAVKERTEALRAMQWTPASAEFETDTPSWLGSEEARPVGELLDAWWSPLLTLFYFMPKPMRFFM</sequence>
<reference evidence="2" key="2">
    <citation type="submission" date="2015-06" db="UniProtKB">
        <authorList>
            <consortium name="EnsemblProtists"/>
        </authorList>
    </citation>
    <scope>IDENTIFICATION</scope>
    <source>
        <strain evidence="2">Pr102</strain>
    </source>
</reference>
<feature type="compositionally biased region" description="Acidic residues" evidence="1">
    <location>
        <begin position="54"/>
        <end position="82"/>
    </location>
</feature>
<protein>
    <recommendedName>
        <fullName evidence="4">PiggyBac transposable element-derived protein domain-containing protein</fullName>
    </recommendedName>
</protein>
<keyword evidence="3" id="KW-1185">Reference proteome</keyword>
<organism evidence="2 3">
    <name type="scientific">Phytophthora ramorum</name>
    <name type="common">Sudden oak death agent</name>
    <dbReference type="NCBI Taxonomy" id="164328"/>
    <lineage>
        <taxon>Eukaryota</taxon>
        <taxon>Sar</taxon>
        <taxon>Stramenopiles</taxon>
        <taxon>Oomycota</taxon>
        <taxon>Peronosporomycetes</taxon>
        <taxon>Peronosporales</taxon>
        <taxon>Peronosporaceae</taxon>
        <taxon>Phytophthora</taxon>
    </lineage>
</organism>
<dbReference type="InParanoid" id="H3GXG1"/>
<dbReference type="HOGENOM" id="CLU_1558310_0_0_1"/>
<dbReference type="Proteomes" id="UP000005238">
    <property type="component" value="Unassembled WGS sequence"/>
</dbReference>
<evidence type="ECO:0000256" key="1">
    <source>
        <dbReference type="SAM" id="MobiDB-lite"/>
    </source>
</evidence>
<evidence type="ECO:0008006" key="4">
    <source>
        <dbReference type="Google" id="ProtNLM"/>
    </source>
</evidence>
<feature type="compositionally biased region" description="Polar residues" evidence="1">
    <location>
        <begin position="44"/>
        <end position="53"/>
    </location>
</feature>
<dbReference type="STRING" id="164328.H3GXG1"/>